<dbReference type="EMBL" id="MVGC01002546">
    <property type="protein sequence ID" value="RJE16818.1"/>
    <property type="molecule type" value="Genomic_DNA"/>
</dbReference>
<dbReference type="AlphaFoldDB" id="A0A3A2Z130"/>
<proteinExistence type="predicted"/>
<evidence type="ECO:0000313" key="2">
    <source>
        <dbReference type="EMBL" id="RJE16818.1"/>
    </source>
</evidence>
<comment type="caution">
    <text evidence="2">The sequence shown here is derived from an EMBL/GenBank/DDBJ whole genome shotgun (WGS) entry which is preliminary data.</text>
</comment>
<keyword evidence="3" id="KW-1185">Reference proteome</keyword>
<name>A0A3A2Z130_9EURO</name>
<gene>
    <name evidence="2" type="ORF">PHISCL_10845</name>
</gene>
<dbReference type="Proteomes" id="UP000266188">
    <property type="component" value="Unassembled WGS sequence"/>
</dbReference>
<sequence>MLVGELINAVELLAGAICDDRSNRLFAGFRYEIFVQLNRRLEVMRPAKQVIPGYRKIRRTRGHTKSPDYGAQHCGPYNHARYS</sequence>
<evidence type="ECO:0000256" key="1">
    <source>
        <dbReference type="SAM" id="MobiDB-lite"/>
    </source>
</evidence>
<feature type="region of interest" description="Disordered" evidence="1">
    <location>
        <begin position="60"/>
        <end position="83"/>
    </location>
</feature>
<organism evidence="2 3">
    <name type="scientific">Aspergillus sclerotialis</name>
    <dbReference type="NCBI Taxonomy" id="2070753"/>
    <lineage>
        <taxon>Eukaryota</taxon>
        <taxon>Fungi</taxon>
        <taxon>Dikarya</taxon>
        <taxon>Ascomycota</taxon>
        <taxon>Pezizomycotina</taxon>
        <taxon>Eurotiomycetes</taxon>
        <taxon>Eurotiomycetidae</taxon>
        <taxon>Eurotiales</taxon>
        <taxon>Aspergillaceae</taxon>
        <taxon>Aspergillus</taxon>
        <taxon>Aspergillus subgen. Polypaecilum</taxon>
    </lineage>
</organism>
<accession>A0A3A2Z130</accession>
<reference evidence="3" key="1">
    <citation type="submission" date="2017-02" db="EMBL/GenBank/DDBJ databases">
        <authorList>
            <person name="Tafer H."/>
            <person name="Lopandic K."/>
        </authorList>
    </citation>
    <scope>NUCLEOTIDE SEQUENCE [LARGE SCALE GENOMIC DNA]</scope>
    <source>
        <strain evidence="3">CBS 366.77</strain>
    </source>
</reference>
<protein>
    <submittedName>
        <fullName evidence="2">Uncharacterized protein</fullName>
    </submittedName>
</protein>
<evidence type="ECO:0000313" key="3">
    <source>
        <dbReference type="Proteomes" id="UP000266188"/>
    </source>
</evidence>